<feature type="transmembrane region" description="Helical" evidence="9">
    <location>
        <begin position="59"/>
        <end position="79"/>
    </location>
</feature>
<keyword evidence="6 9" id="KW-0472">Membrane</keyword>
<comment type="caution">
    <text evidence="10">The sequence shown here is derived from an EMBL/GenBank/DDBJ whole genome shotgun (WGS) entry which is preliminary data.</text>
</comment>
<evidence type="ECO:0000256" key="2">
    <source>
        <dbReference type="ARBA" id="ARBA00006574"/>
    </source>
</evidence>
<keyword evidence="5 9" id="KW-1133">Transmembrane helix</keyword>
<feature type="region of interest" description="Disordered" evidence="8">
    <location>
        <begin position="1081"/>
        <end position="1145"/>
    </location>
</feature>
<feature type="transmembrane region" description="Helical" evidence="9">
    <location>
        <begin position="250"/>
        <end position="267"/>
    </location>
</feature>
<feature type="compositionally biased region" description="Polar residues" evidence="8">
    <location>
        <begin position="570"/>
        <end position="584"/>
    </location>
</feature>
<comment type="subcellular location">
    <subcellularLocation>
        <location evidence="1">Membrane</location>
        <topology evidence="1">Multi-pass membrane protein</topology>
    </subcellularLocation>
</comment>
<keyword evidence="3 9" id="KW-0812">Transmembrane</keyword>
<gene>
    <name evidence="10" type="ORF">VaNZ11_003688</name>
</gene>
<accession>A0ABQ5RUN4</accession>
<sequence>MSSTVVHPSTVVEGWRMALLLLAFATVTFILEKSIHSLEHAFKNRRGLTIALEHIKNELLFVGSISLLLSAFQNLLAQICIPKYAQTIYTDRRRHLLAASSTTFCEPNKQSLWPVSLQHDTHIFIFVVACTHVVYGTITVYLTIWRVRSWRKWEDQSMEQARSGDMKVLKVPPFVNVPTKFLYRNVGSNPVIHFFLMLFRQYHLSVNQTLYNNARVLFIEQNGKDLDFNFHAVVIKGLEDELMHTLHPEWHLWIIAVIWYAIPPPAYVSFWMYGIALLIIMLVGGKLVDILVQIAVQVVLKYGESVMYGRMDDNPLAHGRIKALGRSSMRTIESTKPSFQQQFMEKLDKFSKLLEPATRDGSDVTEQRAGGPSSLVQGTMASLGALFHIPSGEMVIDMLRPGTSITREAHGQAQGQPQPAEKAAGADERSLTTPATPGASAIAGEPPMGKKLTGADGGGTAAAVESTTHQQHMGLKRLSAPAELRRQQGQRFQSPRAGTLDADNTNDNGHVAHVVPPVAKRHMSIITEHSTRHHQLRQQQQQQHNHHGHHHDPRDHDRARLNGRGDVQHQHQQVKSGGSPSRASLDQLEPARPPVDRRNSAFEMFQHHPGHRPRALSIRHALHNILSARWEPNTSPQKQQQLHQELLEMGCGRLQGDTVAPANGTIAENAAVENAAVENAAVENAAVENAAVENAADADAVLADGSTPRKGNKSEVSVAANRITAEITSASSGEVAVNSRPLSGTNQLAREPSNRRRPKAFPATSGCYNCESFSSGDEDGVRRGRSILRPIRTASGRRRKVPLLMRPFYCGTYVKGSREYVQDMLGKSQQLDAMELFWLKRPRFMTMLFTLAYFQNSLSIAICIFALAGMQDAVSTWQNVPKWAIILQLFLDVLLVPQVSLSILPFYALIQPLGSHCSKDIIEYATQKDEHVKHGKNRTLKGLWRLTQSNYAPTSAQGRSILVRLGFLGPKKFKRESPLPPAAEAPAEAPLPPVAHQLSYRLAMKTDRSKSFAPARTSSMSPFGKVACVRTASAAFPSRFKPNGTSGGAVRTASLRASTSVSSTEPQPAALQLDVWNPISDADRAPKRADSVGHRTQAVAGDQQLIQPQVQVVVGRQSEREREPESGAEPEPDAGQGPQTQADVGRPQPTEVLAAAAGAAPGVKCAHIADPLMNQCISTSSSNNSGVGVSGVSGNRGLDEV</sequence>
<dbReference type="InterPro" id="IPR004326">
    <property type="entry name" value="Mlo"/>
</dbReference>
<name>A0ABQ5RUN4_9CHLO</name>
<feature type="transmembrane region" description="Helical" evidence="9">
    <location>
        <begin position="15"/>
        <end position="38"/>
    </location>
</feature>
<keyword evidence="4" id="KW-0611">Plant defense</keyword>
<feature type="region of interest" description="Disordered" evidence="8">
    <location>
        <begin position="737"/>
        <end position="761"/>
    </location>
</feature>
<organism evidence="10 11">
    <name type="scientific">Volvox africanus</name>
    <dbReference type="NCBI Taxonomy" id="51714"/>
    <lineage>
        <taxon>Eukaryota</taxon>
        <taxon>Viridiplantae</taxon>
        <taxon>Chlorophyta</taxon>
        <taxon>core chlorophytes</taxon>
        <taxon>Chlorophyceae</taxon>
        <taxon>CS clade</taxon>
        <taxon>Chlamydomonadales</taxon>
        <taxon>Volvocaceae</taxon>
        <taxon>Volvox</taxon>
    </lineage>
</organism>
<reference evidence="10 11" key="1">
    <citation type="journal article" date="2023" name="IScience">
        <title>Expanded male sex-determining region conserved during the evolution of homothallism in the green alga Volvox.</title>
        <authorList>
            <person name="Yamamoto K."/>
            <person name="Matsuzaki R."/>
            <person name="Mahakham W."/>
            <person name="Heman W."/>
            <person name="Sekimoto H."/>
            <person name="Kawachi M."/>
            <person name="Minakuchi Y."/>
            <person name="Toyoda A."/>
            <person name="Nozaki H."/>
        </authorList>
    </citation>
    <scope>NUCLEOTIDE SEQUENCE [LARGE SCALE GENOMIC DNA]</scope>
    <source>
        <strain evidence="10 11">NIES-4468</strain>
    </source>
</reference>
<keyword evidence="11" id="KW-1185">Reference proteome</keyword>
<feature type="transmembrane region" description="Helical" evidence="9">
    <location>
        <begin position="844"/>
        <end position="868"/>
    </location>
</feature>
<feature type="compositionally biased region" description="Basic and acidic residues" evidence="8">
    <location>
        <begin position="356"/>
        <end position="366"/>
    </location>
</feature>
<feature type="region of interest" description="Disordered" evidence="8">
    <location>
        <begin position="408"/>
        <end position="509"/>
    </location>
</feature>
<feature type="compositionally biased region" description="Basic and acidic residues" evidence="8">
    <location>
        <begin position="1081"/>
        <end position="1093"/>
    </location>
</feature>
<feature type="compositionally biased region" description="Low complexity" evidence="8">
    <location>
        <begin position="1180"/>
        <end position="1195"/>
    </location>
</feature>
<dbReference type="Proteomes" id="UP001165090">
    <property type="component" value="Unassembled WGS sequence"/>
</dbReference>
<protein>
    <recommendedName>
        <fullName evidence="12">MLO-like protein</fullName>
    </recommendedName>
</protein>
<feature type="region of interest" description="Disordered" evidence="8">
    <location>
        <begin position="1176"/>
        <end position="1201"/>
    </location>
</feature>
<feature type="region of interest" description="Disordered" evidence="8">
    <location>
        <begin position="530"/>
        <end position="595"/>
    </location>
</feature>
<dbReference type="PANTHER" id="PTHR31942:SF52">
    <property type="entry name" value="MLO-LIKE PROTEIN 1"/>
    <property type="match status" value="1"/>
</dbReference>
<feature type="transmembrane region" description="Helical" evidence="9">
    <location>
        <begin position="123"/>
        <end position="144"/>
    </location>
</feature>
<proteinExistence type="inferred from homology"/>
<evidence type="ECO:0000256" key="9">
    <source>
        <dbReference type="SAM" id="Phobius"/>
    </source>
</evidence>
<comment type="similarity">
    <text evidence="2">Belongs to the MLO family.</text>
</comment>
<feature type="region of interest" description="Disordered" evidence="8">
    <location>
        <begin position="356"/>
        <end position="375"/>
    </location>
</feature>
<evidence type="ECO:0000256" key="3">
    <source>
        <dbReference type="ARBA" id="ARBA00022692"/>
    </source>
</evidence>
<dbReference type="Pfam" id="PF03094">
    <property type="entry name" value="Mlo"/>
    <property type="match status" value="3"/>
</dbReference>
<evidence type="ECO:0000256" key="5">
    <source>
        <dbReference type="ARBA" id="ARBA00022989"/>
    </source>
</evidence>
<feature type="transmembrane region" description="Helical" evidence="9">
    <location>
        <begin position="883"/>
        <end position="910"/>
    </location>
</feature>
<evidence type="ECO:0000256" key="6">
    <source>
        <dbReference type="ARBA" id="ARBA00023136"/>
    </source>
</evidence>
<evidence type="ECO:0000256" key="8">
    <source>
        <dbReference type="SAM" id="MobiDB-lite"/>
    </source>
</evidence>
<dbReference type="EMBL" id="BSDZ01000010">
    <property type="protein sequence ID" value="GLI61330.1"/>
    <property type="molecule type" value="Genomic_DNA"/>
</dbReference>
<feature type="compositionally biased region" description="Low complexity" evidence="8">
    <location>
        <begin position="411"/>
        <end position="423"/>
    </location>
</feature>
<keyword evidence="7" id="KW-0568">Pathogenesis-related protein</keyword>
<evidence type="ECO:0000256" key="4">
    <source>
        <dbReference type="ARBA" id="ARBA00022821"/>
    </source>
</evidence>
<feature type="compositionally biased region" description="Low complexity" evidence="8">
    <location>
        <begin position="1103"/>
        <end position="1114"/>
    </location>
</feature>
<evidence type="ECO:0000256" key="7">
    <source>
        <dbReference type="ARBA" id="ARBA00023265"/>
    </source>
</evidence>
<evidence type="ECO:0008006" key="12">
    <source>
        <dbReference type="Google" id="ProtNLM"/>
    </source>
</evidence>
<dbReference type="PANTHER" id="PTHR31942">
    <property type="entry name" value="MLO-LIKE PROTEIN 1"/>
    <property type="match status" value="1"/>
</dbReference>
<evidence type="ECO:0000256" key="1">
    <source>
        <dbReference type="ARBA" id="ARBA00004141"/>
    </source>
</evidence>
<evidence type="ECO:0000313" key="10">
    <source>
        <dbReference type="EMBL" id="GLI61330.1"/>
    </source>
</evidence>
<evidence type="ECO:0000313" key="11">
    <source>
        <dbReference type="Proteomes" id="UP001165090"/>
    </source>
</evidence>